<proteinExistence type="predicted"/>
<keyword evidence="1" id="KW-0472">Membrane</keyword>
<evidence type="ECO:0000313" key="2">
    <source>
        <dbReference type="EMBL" id="HGY08641.1"/>
    </source>
</evidence>
<dbReference type="EMBL" id="DRPZ01000029">
    <property type="protein sequence ID" value="HGY08641.1"/>
    <property type="molecule type" value="Genomic_DNA"/>
</dbReference>
<name>A0A7C4ZGF8_9DEIN</name>
<gene>
    <name evidence="2" type="ORF">ENK37_01095</name>
</gene>
<dbReference type="Proteomes" id="UP000885759">
    <property type="component" value="Unassembled WGS sequence"/>
</dbReference>
<keyword evidence="1" id="KW-1133">Transmembrane helix</keyword>
<dbReference type="AlphaFoldDB" id="A0A7C4ZGF8"/>
<protein>
    <submittedName>
        <fullName evidence="2">Uncharacterized protein</fullName>
    </submittedName>
</protein>
<keyword evidence="1" id="KW-0812">Transmembrane</keyword>
<sequence length="366" mass="41205">MSFLWGAIRRIVVPYAFLLITTPAMALWFAVDNEYVRPTPPSTPPCVLDLHGSQSPLPARGEFAMLVVDYDGYLLPDSYSRSVYDRYFARHHQQLVATIRTFVVLSAQQTFPGIDQVRFAAARDVRIPCGYLNDPDNQRKYAYMPGLYLYRNGVLEVRYLDFPDLGVFRPEVLALEFDSLKRFAGGAAPTVRPLPLLWQERLDQAPEDLPLPALLVQFTGLEWAASEGEKPLKKPIIERDAQGMPTLYKEFPSGHIGARGRYLIEKITPFLKAADIHPVGLIPPDGLFGEEAVDTLGKMKKAFPGWSFIQLDADKAVRFYEVGFGPFLVGADGRVTRFLFSPIKPVTSKTRFHPLKELPGYIKRSP</sequence>
<accession>A0A7C4ZGF8</accession>
<feature type="transmembrane region" description="Helical" evidence="1">
    <location>
        <begin position="12"/>
        <end position="31"/>
    </location>
</feature>
<comment type="caution">
    <text evidence="2">The sequence shown here is derived from an EMBL/GenBank/DDBJ whole genome shotgun (WGS) entry which is preliminary data.</text>
</comment>
<organism evidence="2">
    <name type="scientific">Oceanithermus profundus</name>
    <dbReference type="NCBI Taxonomy" id="187137"/>
    <lineage>
        <taxon>Bacteria</taxon>
        <taxon>Thermotogati</taxon>
        <taxon>Deinococcota</taxon>
        <taxon>Deinococci</taxon>
        <taxon>Thermales</taxon>
        <taxon>Thermaceae</taxon>
        <taxon>Oceanithermus</taxon>
    </lineage>
</organism>
<reference evidence="2" key="1">
    <citation type="journal article" date="2020" name="mSystems">
        <title>Genome- and Community-Level Interaction Insights into Carbon Utilization and Element Cycling Functions of Hydrothermarchaeota in Hydrothermal Sediment.</title>
        <authorList>
            <person name="Zhou Z."/>
            <person name="Liu Y."/>
            <person name="Xu W."/>
            <person name="Pan J."/>
            <person name="Luo Z.H."/>
            <person name="Li M."/>
        </authorList>
    </citation>
    <scope>NUCLEOTIDE SEQUENCE [LARGE SCALE GENOMIC DNA]</scope>
    <source>
        <strain evidence="2">HyVt-570</strain>
    </source>
</reference>
<evidence type="ECO:0000256" key="1">
    <source>
        <dbReference type="SAM" id="Phobius"/>
    </source>
</evidence>